<dbReference type="Gene3D" id="1.10.3210.10">
    <property type="entry name" value="Hypothetical protein af1432"/>
    <property type="match status" value="1"/>
</dbReference>
<dbReference type="PANTHER" id="PTHR45228">
    <property type="entry name" value="CYCLIC DI-GMP PHOSPHODIESTERASE TM_0186-RELATED"/>
    <property type="match status" value="1"/>
</dbReference>
<feature type="region of interest" description="Disordered" evidence="1">
    <location>
        <begin position="69"/>
        <end position="91"/>
    </location>
</feature>
<accession>F7Q9F0</accession>
<evidence type="ECO:0000259" key="2">
    <source>
        <dbReference type="PROSITE" id="PS51832"/>
    </source>
</evidence>
<dbReference type="eggNOG" id="COG3437">
    <property type="taxonomic scope" value="Bacteria"/>
</dbReference>
<keyword evidence="4" id="KW-1185">Reference proteome</keyword>
<protein>
    <submittedName>
        <fullName evidence="3">Regulatory components of sensory transduction system protein</fullName>
    </submittedName>
</protein>
<reference evidence="3 4" key="2">
    <citation type="journal article" date="2013" name="PLoS ONE">
        <title>INDIGO - INtegrated Data Warehouse of MIcrobial GenOmes with Examples from the Red Sea Extremophiles.</title>
        <authorList>
            <person name="Alam I."/>
            <person name="Antunes A."/>
            <person name="Kamau A.A."/>
            <person name="Ba Alawi W."/>
            <person name="Kalkatawi M."/>
            <person name="Stingl U."/>
            <person name="Bajic V.B."/>
        </authorList>
    </citation>
    <scope>NUCLEOTIDE SEQUENCE [LARGE SCALE GENOMIC DNA]</scope>
    <source>
        <strain evidence="3 4">E1L3A</strain>
    </source>
</reference>
<dbReference type="STRING" id="1033802.SSPSH_001678"/>
<evidence type="ECO:0000313" key="3">
    <source>
        <dbReference type="EMBL" id="ERJ19304.1"/>
    </source>
</evidence>
<proteinExistence type="predicted"/>
<comment type="caution">
    <text evidence="3">The sequence shown here is derived from an EMBL/GenBank/DDBJ whole genome shotgun (WGS) entry which is preliminary data.</text>
</comment>
<dbReference type="InterPro" id="IPR052020">
    <property type="entry name" value="Cyclic_di-GMP/3'3'-cGAMP_PDE"/>
</dbReference>
<evidence type="ECO:0000313" key="4">
    <source>
        <dbReference type="Proteomes" id="UP000006242"/>
    </source>
</evidence>
<dbReference type="RefSeq" id="WP_006912199.1">
    <property type="nucleotide sequence ID" value="NZ_AFNV02000010.1"/>
</dbReference>
<dbReference type="Proteomes" id="UP000006242">
    <property type="component" value="Unassembled WGS sequence"/>
</dbReference>
<dbReference type="OrthoDB" id="9802066at2"/>
<sequence>MSGTDIPESARLTAVADVFDALTMTRPYKPAWSIDDAVRTIVAESGSHFEPRLVELFMDIMPTIRQIKQECDQRENDERNTRQLELRRPSA</sequence>
<organism evidence="3 4">
    <name type="scientific">Salinisphaera shabanensis E1L3A</name>
    <dbReference type="NCBI Taxonomy" id="1033802"/>
    <lineage>
        <taxon>Bacteria</taxon>
        <taxon>Pseudomonadati</taxon>
        <taxon>Pseudomonadota</taxon>
        <taxon>Gammaproteobacteria</taxon>
        <taxon>Salinisphaerales</taxon>
        <taxon>Salinisphaeraceae</taxon>
        <taxon>Salinisphaera</taxon>
    </lineage>
</organism>
<evidence type="ECO:0000256" key="1">
    <source>
        <dbReference type="SAM" id="MobiDB-lite"/>
    </source>
</evidence>
<dbReference type="PROSITE" id="PS51832">
    <property type="entry name" value="HD_GYP"/>
    <property type="match status" value="1"/>
</dbReference>
<gene>
    <name evidence="3" type="ORF">SSPSH_001678</name>
</gene>
<feature type="domain" description="HD-GYP" evidence="2">
    <location>
        <begin position="1"/>
        <end position="73"/>
    </location>
</feature>
<reference evidence="3 4" key="1">
    <citation type="journal article" date="2011" name="J. Bacteriol.">
        <title>Genome sequence of Salinisphaera shabanensis, a gammaproteobacterium from the harsh, variable environment of the brine-seawater interface of the Shaban Deep in the Red Sea.</title>
        <authorList>
            <person name="Antunes A."/>
            <person name="Alam I."/>
            <person name="Bajic V.B."/>
            <person name="Stingl U."/>
        </authorList>
    </citation>
    <scope>NUCLEOTIDE SEQUENCE [LARGE SCALE GENOMIC DNA]</scope>
    <source>
        <strain evidence="3 4">E1L3A</strain>
    </source>
</reference>
<dbReference type="InterPro" id="IPR037522">
    <property type="entry name" value="HD_GYP_dom"/>
</dbReference>
<dbReference type="SUPFAM" id="SSF109604">
    <property type="entry name" value="HD-domain/PDEase-like"/>
    <property type="match status" value="1"/>
</dbReference>
<dbReference type="EMBL" id="AFNV02000010">
    <property type="protein sequence ID" value="ERJ19304.1"/>
    <property type="molecule type" value="Genomic_DNA"/>
</dbReference>
<name>F7Q9F0_9GAMM</name>
<dbReference type="AlphaFoldDB" id="F7Q9F0"/>
<dbReference type="Pfam" id="PF13487">
    <property type="entry name" value="HD_5"/>
    <property type="match status" value="1"/>
</dbReference>
<dbReference type="PANTHER" id="PTHR45228:SF5">
    <property type="entry name" value="CYCLIC DI-GMP PHOSPHODIESTERASE VC_1348-RELATED"/>
    <property type="match status" value="1"/>
</dbReference>